<dbReference type="SMART" id="SM00382">
    <property type="entry name" value="AAA"/>
    <property type="match status" value="1"/>
</dbReference>
<gene>
    <name evidence="7" type="ORF">MNBD_NITROSPINAE04-1353</name>
</gene>
<dbReference type="GO" id="GO:0008047">
    <property type="term" value="F:enzyme activator activity"/>
    <property type="evidence" value="ECO:0007669"/>
    <property type="project" value="TreeGrafter"/>
</dbReference>
<dbReference type="Gene3D" id="1.20.272.10">
    <property type="match status" value="1"/>
</dbReference>
<dbReference type="Gene3D" id="3.40.50.300">
    <property type="entry name" value="P-loop containing nucleotide triphosphate hydrolases"/>
    <property type="match status" value="1"/>
</dbReference>
<dbReference type="CDD" id="cd00009">
    <property type="entry name" value="AAA"/>
    <property type="match status" value="1"/>
</dbReference>
<dbReference type="InterPro" id="IPR003959">
    <property type="entry name" value="ATPase_AAA_core"/>
</dbReference>
<dbReference type="FunFam" id="1.20.272.10:FF:000001">
    <property type="entry name" value="Putative AAA family ATPase"/>
    <property type="match status" value="1"/>
</dbReference>
<dbReference type="AlphaFoldDB" id="A0A3B1BZB8"/>
<evidence type="ECO:0000313" key="7">
    <source>
        <dbReference type="EMBL" id="VAX16828.1"/>
    </source>
</evidence>
<keyword evidence="4" id="KW-0067">ATP-binding</keyword>
<dbReference type="SUPFAM" id="SSF48019">
    <property type="entry name" value="post-AAA+ oligomerization domain-like"/>
    <property type="match status" value="1"/>
</dbReference>
<dbReference type="GO" id="GO:0003677">
    <property type="term" value="F:DNA binding"/>
    <property type="evidence" value="ECO:0007669"/>
    <property type="project" value="InterPro"/>
</dbReference>
<accession>A0A3B1BZB8</accession>
<dbReference type="GO" id="GO:0005524">
    <property type="term" value="F:ATP binding"/>
    <property type="evidence" value="ECO:0007669"/>
    <property type="project" value="UniProtKB-KW"/>
</dbReference>
<evidence type="ECO:0000256" key="1">
    <source>
        <dbReference type="ARBA" id="ARBA00008959"/>
    </source>
</evidence>
<dbReference type="Gene3D" id="1.10.8.60">
    <property type="match status" value="1"/>
</dbReference>
<evidence type="ECO:0000256" key="4">
    <source>
        <dbReference type="ARBA" id="ARBA00022840"/>
    </source>
</evidence>
<name>A0A3B1BZB8_9ZZZZ</name>
<dbReference type="GO" id="GO:0016887">
    <property type="term" value="F:ATP hydrolysis activity"/>
    <property type="evidence" value="ECO:0007669"/>
    <property type="project" value="InterPro"/>
</dbReference>
<evidence type="ECO:0000259" key="6">
    <source>
        <dbReference type="SMART" id="SM00382"/>
    </source>
</evidence>
<comment type="similarity">
    <text evidence="1">Belongs to the AAA ATPase family. RarA/MGS1/WRNIP1 subfamily.</text>
</comment>
<dbReference type="CDD" id="cd18139">
    <property type="entry name" value="HLD_clamp_RarA"/>
    <property type="match status" value="1"/>
</dbReference>
<dbReference type="InterPro" id="IPR021886">
    <property type="entry name" value="MgsA_C"/>
</dbReference>
<dbReference type="Gene3D" id="1.10.3710.10">
    <property type="entry name" value="DNA polymerase III clamp loader subunits, C-terminal domain"/>
    <property type="match status" value="1"/>
</dbReference>
<dbReference type="FunFam" id="1.10.3710.10:FF:000003">
    <property type="entry name" value="ATPase, AAA family protein"/>
    <property type="match status" value="1"/>
</dbReference>
<feature type="region of interest" description="Disordered" evidence="5">
    <location>
        <begin position="416"/>
        <end position="438"/>
    </location>
</feature>
<feature type="compositionally biased region" description="Basic and acidic residues" evidence="5">
    <location>
        <begin position="416"/>
        <end position="431"/>
    </location>
</feature>
<evidence type="ECO:0000256" key="5">
    <source>
        <dbReference type="SAM" id="MobiDB-lite"/>
    </source>
</evidence>
<dbReference type="InterPro" id="IPR051314">
    <property type="entry name" value="AAA_ATPase_RarA/MGS1/WRNIP1"/>
</dbReference>
<dbReference type="SUPFAM" id="SSF52540">
    <property type="entry name" value="P-loop containing nucleoside triphosphate hydrolases"/>
    <property type="match status" value="1"/>
</dbReference>
<dbReference type="Pfam" id="PF16193">
    <property type="entry name" value="AAA_assoc_2"/>
    <property type="match status" value="1"/>
</dbReference>
<sequence>MSPDLFDNAENRHDLPPKPLAERMRPTFFEEFIGQEGIVSEGKPLRLLIESGKISSMIFWGPPGTGKTTLARLIAGVKGFAFTEVSAVTSGVKELREAIERARLAWKINGSRTILFIDEVHRFSKVQQDAILPHVEKGEIVVIGSTTENPAFEVIPALRSRCGIYRLSPLSYDAVVAIVKKALSDSEKGLGKEDIEISDAALDRVASQCGGDARVALNLLEAAYHAAGVEKIEAKLIDDLAKDSSIMYDKLGQEHFDHASAFQKSLRGSDPDAAIYWLAKMLEGGEDPRFIARRLIVTASEDVGLADPAALMIAIAAAEAIDRIGLPEGRIPLAHATLHIATAPKSNSAYMAIDKAIKDVKSGESHPAPNHLKDTHYKTAKQFGFGEGYKYPHGYPGHYVEQKYLPEELAGRKYYEPSDQGREANIKERMGKLKKGKK</sequence>
<dbReference type="PANTHER" id="PTHR13779:SF7">
    <property type="entry name" value="ATPASE WRNIP1"/>
    <property type="match status" value="1"/>
</dbReference>
<dbReference type="InterPro" id="IPR027417">
    <property type="entry name" value="P-loop_NTPase"/>
</dbReference>
<dbReference type="FunFam" id="3.40.50.300:FF:000137">
    <property type="entry name" value="Replication-associated recombination protein A"/>
    <property type="match status" value="1"/>
</dbReference>
<dbReference type="EMBL" id="UOGA01000076">
    <property type="protein sequence ID" value="VAX16828.1"/>
    <property type="molecule type" value="Genomic_DNA"/>
</dbReference>
<dbReference type="PANTHER" id="PTHR13779">
    <property type="entry name" value="WERNER HELICASE-INTERACTING PROTEIN 1 FAMILY MEMBER"/>
    <property type="match status" value="1"/>
</dbReference>
<feature type="compositionally biased region" description="Basic and acidic residues" evidence="5">
    <location>
        <begin position="9"/>
        <end position="20"/>
    </location>
</feature>
<proteinExistence type="inferred from homology"/>
<protein>
    <submittedName>
        <fullName evidence="7">Replication-associated recombination protein RarA</fullName>
    </submittedName>
</protein>
<dbReference type="GO" id="GO:0000731">
    <property type="term" value="P:DNA synthesis involved in DNA repair"/>
    <property type="evidence" value="ECO:0007669"/>
    <property type="project" value="TreeGrafter"/>
</dbReference>
<organism evidence="7">
    <name type="scientific">hydrothermal vent metagenome</name>
    <dbReference type="NCBI Taxonomy" id="652676"/>
    <lineage>
        <taxon>unclassified sequences</taxon>
        <taxon>metagenomes</taxon>
        <taxon>ecological metagenomes</taxon>
    </lineage>
</organism>
<dbReference type="Pfam" id="PF12002">
    <property type="entry name" value="MgsA_C"/>
    <property type="match status" value="1"/>
</dbReference>
<dbReference type="InterPro" id="IPR003593">
    <property type="entry name" value="AAA+_ATPase"/>
</dbReference>
<reference evidence="7" key="1">
    <citation type="submission" date="2018-06" db="EMBL/GenBank/DDBJ databases">
        <authorList>
            <person name="Zhirakovskaya E."/>
        </authorList>
    </citation>
    <scope>NUCLEOTIDE SEQUENCE</scope>
</reference>
<feature type="domain" description="AAA+ ATPase" evidence="6">
    <location>
        <begin position="53"/>
        <end position="170"/>
    </location>
</feature>
<dbReference type="InterPro" id="IPR008921">
    <property type="entry name" value="DNA_pol3_clamp-load_cplx_C"/>
</dbReference>
<dbReference type="InterPro" id="IPR032423">
    <property type="entry name" value="AAA_assoc_2"/>
</dbReference>
<evidence type="ECO:0000256" key="3">
    <source>
        <dbReference type="ARBA" id="ARBA00022741"/>
    </source>
</evidence>
<keyword evidence="2" id="KW-0235">DNA replication</keyword>
<dbReference type="Pfam" id="PF00004">
    <property type="entry name" value="AAA"/>
    <property type="match status" value="1"/>
</dbReference>
<evidence type="ECO:0000256" key="2">
    <source>
        <dbReference type="ARBA" id="ARBA00022705"/>
    </source>
</evidence>
<dbReference type="GO" id="GO:0006261">
    <property type="term" value="P:DNA-templated DNA replication"/>
    <property type="evidence" value="ECO:0007669"/>
    <property type="project" value="TreeGrafter"/>
</dbReference>
<dbReference type="GO" id="GO:0017116">
    <property type="term" value="F:single-stranded DNA helicase activity"/>
    <property type="evidence" value="ECO:0007669"/>
    <property type="project" value="TreeGrafter"/>
</dbReference>
<keyword evidence="3" id="KW-0547">Nucleotide-binding</keyword>
<feature type="region of interest" description="Disordered" evidence="5">
    <location>
        <begin position="1"/>
        <end position="20"/>
    </location>
</feature>